<evidence type="ECO:0000256" key="3">
    <source>
        <dbReference type="ARBA" id="ARBA00023125"/>
    </source>
</evidence>
<dbReference type="InterPro" id="IPR036388">
    <property type="entry name" value="WH-like_DNA-bd_sf"/>
</dbReference>
<dbReference type="RefSeq" id="WP_091154424.1">
    <property type="nucleotide sequence ID" value="NZ_FNAI01000015.1"/>
</dbReference>
<dbReference type="AlphaFoldDB" id="A0A1G7JYE3"/>
<name>A0A1G7JYE3_9SPHI</name>
<keyword evidence="4" id="KW-0804">Transcription</keyword>
<dbReference type="Gene3D" id="3.40.190.10">
    <property type="entry name" value="Periplasmic binding protein-like II"/>
    <property type="match status" value="2"/>
</dbReference>
<dbReference type="EMBL" id="FNAI01000015">
    <property type="protein sequence ID" value="SDF29821.1"/>
    <property type="molecule type" value="Genomic_DNA"/>
</dbReference>
<dbReference type="InterPro" id="IPR005119">
    <property type="entry name" value="LysR_subst-bd"/>
</dbReference>
<reference evidence="6 7" key="1">
    <citation type="submission" date="2016-10" db="EMBL/GenBank/DDBJ databases">
        <authorList>
            <person name="de Groot N.N."/>
        </authorList>
    </citation>
    <scope>NUCLEOTIDE SEQUENCE [LARGE SCALE GENOMIC DNA]</scope>
    <source>
        <strain evidence="6 7">47C3B</strain>
    </source>
</reference>
<dbReference type="GO" id="GO:0005829">
    <property type="term" value="C:cytosol"/>
    <property type="evidence" value="ECO:0007669"/>
    <property type="project" value="TreeGrafter"/>
</dbReference>
<dbReference type="PROSITE" id="PS50931">
    <property type="entry name" value="HTH_LYSR"/>
    <property type="match status" value="1"/>
</dbReference>
<evidence type="ECO:0000313" key="6">
    <source>
        <dbReference type="EMBL" id="SDF29821.1"/>
    </source>
</evidence>
<dbReference type="SUPFAM" id="SSF53850">
    <property type="entry name" value="Periplasmic binding protein-like II"/>
    <property type="match status" value="1"/>
</dbReference>
<gene>
    <name evidence="6" type="ORF">SAMN05216464_115154</name>
</gene>
<dbReference type="PANTHER" id="PTHR30419:SF29">
    <property type="entry name" value="LYSR-FAMILY TRANSCRIPTIONAL REGULATOR"/>
    <property type="match status" value="1"/>
</dbReference>
<proteinExistence type="inferred from homology"/>
<evidence type="ECO:0000313" key="7">
    <source>
        <dbReference type="Proteomes" id="UP000199072"/>
    </source>
</evidence>
<evidence type="ECO:0000256" key="2">
    <source>
        <dbReference type="ARBA" id="ARBA00023015"/>
    </source>
</evidence>
<dbReference type="InterPro" id="IPR050950">
    <property type="entry name" value="HTH-type_LysR_regulators"/>
</dbReference>
<dbReference type="GO" id="GO:0003700">
    <property type="term" value="F:DNA-binding transcription factor activity"/>
    <property type="evidence" value="ECO:0007669"/>
    <property type="project" value="InterPro"/>
</dbReference>
<evidence type="ECO:0000259" key="5">
    <source>
        <dbReference type="PROSITE" id="PS50931"/>
    </source>
</evidence>
<dbReference type="Pfam" id="PF00126">
    <property type="entry name" value="HTH_1"/>
    <property type="match status" value="1"/>
</dbReference>
<organism evidence="6 7">
    <name type="scientific">Mucilaginibacter pineti</name>
    <dbReference type="NCBI Taxonomy" id="1391627"/>
    <lineage>
        <taxon>Bacteria</taxon>
        <taxon>Pseudomonadati</taxon>
        <taxon>Bacteroidota</taxon>
        <taxon>Sphingobacteriia</taxon>
        <taxon>Sphingobacteriales</taxon>
        <taxon>Sphingobacteriaceae</taxon>
        <taxon>Mucilaginibacter</taxon>
    </lineage>
</organism>
<dbReference type="STRING" id="1391627.SAMN05216464_115154"/>
<keyword evidence="2" id="KW-0805">Transcription regulation</keyword>
<dbReference type="Gene3D" id="1.10.10.10">
    <property type="entry name" value="Winged helix-like DNA-binding domain superfamily/Winged helix DNA-binding domain"/>
    <property type="match status" value="1"/>
</dbReference>
<evidence type="ECO:0000256" key="1">
    <source>
        <dbReference type="ARBA" id="ARBA00009437"/>
    </source>
</evidence>
<dbReference type="CDD" id="cd08411">
    <property type="entry name" value="PBP2_OxyR"/>
    <property type="match status" value="1"/>
</dbReference>
<accession>A0A1G7JYE3</accession>
<dbReference type="GO" id="GO:0003677">
    <property type="term" value="F:DNA binding"/>
    <property type="evidence" value="ECO:0007669"/>
    <property type="project" value="UniProtKB-KW"/>
</dbReference>
<sequence>MTLIQLKYIISLDTYRHFSVAAEHCFVSQPTLSMQLQKAEDELGLRIFDRSKQPLIPTEHGAEVIEQARRILAECEVLDQLASFKTGVIAGELRIGIIPTLAPYLLPLLLPVFTRRYPKVRLVISELITPTIVSYLRQGKIDVGILATPLNESGINEIPLFYEELLAFVAKDSSTEKKVYLLPSDIDTDRLWLLEESHCLRSQIENLCELKKAHDLNNQITYESGSIETLKRMVDTNDGITILPELAVLNGDHQQKKQLRYFKAPAPMRQISLIVHRGYIKRKLISLLEKEIKEVIPEKVLKNKPKHIVPIVI</sequence>
<evidence type="ECO:0000256" key="4">
    <source>
        <dbReference type="ARBA" id="ARBA00023163"/>
    </source>
</evidence>
<keyword evidence="3" id="KW-0238">DNA-binding</keyword>
<protein>
    <submittedName>
        <fullName evidence="6">LysR family transcriptional regulator, hydrogen peroxide-inducible genes activator</fullName>
    </submittedName>
</protein>
<dbReference type="Proteomes" id="UP000199072">
    <property type="component" value="Unassembled WGS sequence"/>
</dbReference>
<dbReference type="InterPro" id="IPR036390">
    <property type="entry name" value="WH_DNA-bd_sf"/>
</dbReference>
<keyword evidence="7" id="KW-1185">Reference proteome</keyword>
<dbReference type="Pfam" id="PF03466">
    <property type="entry name" value="LysR_substrate"/>
    <property type="match status" value="1"/>
</dbReference>
<comment type="similarity">
    <text evidence="1">Belongs to the LysR transcriptional regulatory family.</text>
</comment>
<dbReference type="InterPro" id="IPR000847">
    <property type="entry name" value="LysR_HTH_N"/>
</dbReference>
<dbReference type="PANTHER" id="PTHR30419">
    <property type="entry name" value="HTH-TYPE TRANSCRIPTIONAL REGULATOR YBHD"/>
    <property type="match status" value="1"/>
</dbReference>
<dbReference type="SUPFAM" id="SSF46785">
    <property type="entry name" value="Winged helix' DNA-binding domain"/>
    <property type="match status" value="1"/>
</dbReference>
<feature type="domain" description="HTH lysR-type" evidence="5">
    <location>
        <begin position="1"/>
        <end position="58"/>
    </location>
</feature>
<dbReference type="OrthoDB" id="9803735at2"/>